<feature type="domain" description="Chitin-binding type-2" evidence="2">
    <location>
        <begin position="51"/>
        <end position="112"/>
    </location>
</feature>
<evidence type="ECO:0000256" key="1">
    <source>
        <dbReference type="SAM" id="SignalP"/>
    </source>
</evidence>
<sequence>MYQWHRYSHSLTLRPRLHSPTTMDFRAFFLLVLAIVPASSTQTCTNQNACLVSCEGCTGITMVHDPINCHRFYYCKDDQLLTDSPFECPNGQEFNPQTHMCQPDLDGEGCRPLCASEPGECHYTCQPGDTLIASVYDCGTYYICDAEGNFGLPKTCPPEKPFFDGKKCQTDEILCCHCHGYCFPGDEGRLVADPTDCRRYYVCLNEGVPVYSGTCDKGEHFDAISRQCSTEAPCRTMCRNVIGANGCIENFTCLEKGRFAKCPSVCFPEYYDCLEFGDTYAPAVLCPYNNYLFDPEKLSCVNEDYCNKN</sequence>
<feature type="chain" id="PRO_5043340101" description="Chitin-binding type-2 domain-containing protein" evidence="1">
    <location>
        <begin position="41"/>
        <end position="309"/>
    </location>
</feature>
<keyword evidence="1" id="KW-0732">Signal</keyword>
<dbReference type="GO" id="GO:0005576">
    <property type="term" value="C:extracellular region"/>
    <property type="evidence" value="ECO:0007669"/>
    <property type="project" value="InterPro"/>
</dbReference>
<protein>
    <recommendedName>
        <fullName evidence="2">Chitin-binding type-2 domain-containing protein</fullName>
    </recommendedName>
</protein>
<dbReference type="Pfam" id="PF01607">
    <property type="entry name" value="CBM_14"/>
    <property type="match status" value="2"/>
</dbReference>
<dbReference type="Proteomes" id="UP001487740">
    <property type="component" value="Unassembled WGS sequence"/>
</dbReference>
<dbReference type="InterPro" id="IPR002557">
    <property type="entry name" value="Chitin-bd_dom"/>
</dbReference>
<proteinExistence type="predicted"/>
<dbReference type="EMBL" id="JARAKH010000030">
    <property type="protein sequence ID" value="KAK8386828.1"/>
    <property type="molecule type" value="Genomic_DNA"/>
</dbReference>
<feature type="domain" description="Chitin-binding type-2" evidence="2">
    <location>
        <begin position="179"/>
        <end position="236"/>
    </location>
</feature>
<keyword evidence="4" id="KW-1185">Reference proteome</keyword>
<name>A0AAW0THR9_SCYPA</name>
<feature type="signal peptide" evidence="1">
    <location>
        <begin position="1"/>
        <end position="40"/>
    </location>
</feature>
<evidence type="ECO:0000259" key="2">
    <source>
        <dbReference type="PROSITE" id="PS50940"/>
    </source>
</evidence>
<evidence type="ECO:0000313" key="3">
    <source>
        <dbReference type="EMBL" id="KAK8386828.1"/>
    </source>
</evidence>
<comment type="caution">
    <text evidence="3">The sequence shown here is derived from an EMBL/GenBank/DDBJ whole genome shotgun (WGS) entry which is preliminary data.</text>
</comment>
<accession>A0AAW0THR9</accession>
<evidence type="ECO:0000313" key="4">
    <source>
        <dbReference type="Proteomes" id="UP001487740"/>
    </source>
</evidence>
<dbReference type="SUPFAM" id="SSF57625">
    <property type="entry name" value="Invertebrate chitin-binding proteins"/>
    <property type="match status" value="2"/>
</dbReference>
<dbReference type="PROSITE" id="PS50940">
    <property type="entry name" value="CHIT_BIND_II"/>
    <property type="match status" value="2"/>
</dbReference>
<dbReference type="Gene3D" id="2.170.140.10">
    <property type="entry name" value="Chitin binding domain"/>
    <property type="match status" value="2"/>
</dbReference>
<dbReference type="GO" id="GO:0008061">
    <property type="term" value="F:chitin binding"/>
    <property type="evidence" value="ECO:0007669"/>
    <property type="project" value="InterPro"/>
</dbReference>
<dbReference type="AlphaFoldDB" id="A0AAW0THR9"/>
<organism evidence="3 4">
    <name type="scientific">Scylla paramamosain</name>
    <name type="common">Mud crab</name>
    <dbReference type="NCBI Taxonomy" id="85552"/>
    <lineage>
        <taxon>Eukaryota</taxon>
        <taxon>Metazoa</taxon>
        <taxon>Ecdysozoa</taxon>
        <taxon>Arthropoda</taxon>
        <taxon>Crustacea</taxon>
        <taxon>Multicrustacea</taxon>
        <taxon>Malacostraca</taxon>
        <taxon>Eumalacostraca</taxon>
        <taxon>Eucarida</taxon>
        <taxon>Decapoda</taxon>
        <taxon>Pleocyemata</taxon>
        <taxon>Brachyura</taxon>
        <taxon>Eubrachyura</taxon>
        <taxon>Portunoidea</taxon>
        <taxon>Portunidae</taxon>
        <taxon>Portuninae</taxon>
        <taxon>Scylla</taxon>
    </lineage>
</organism>
<dbReference type="SMART" id="SM00494">
    <property type="entry name" value="ChtBD2"/>
    <property type="match status" value="3"/>
</dbReference>
<dbReference type="InterPro" id="IPR036508">
    <property type="entry name" value="Chitin-bd_dom_sf"/>
</dbReference>
<reference evidence="3 4" key="1">
    <citation type="submission" date="2023-03" db="EMBL/GenBank/DDBJ databases">
        <title>High-quality genome of Scylla paramamosain provides insights in environmental adaptation.</title>
        <authorList>
            <person name="Zhang L."/>
        </authorList>
    </citation>
    <scope>NUCLEOTIDE SEQUENCE [LARGE SCALE GENOMIC DNA]</scope>
    <source>
        <strain evidence="3">LZ_2023a</strain>
        <tissue evidence="3">Muscle</tissue>
    </source>
</reference>
<gene>
    <name evidence="3" type="ORF">O3P69_017930</name>
</gene>